<sequence>MPPRRATLQQKCDYQREYYTRNSEARREYQVRYNRVKRATRRKLSKGDLEALKEKIRHEVNGTIRIFENHICRKSGVLDSEYTADMVDDELHLIEDLQDSRVSESSSYFREHPDADEDGWIPTYTNQMEKRLLKEAEWGRRTAHLHKEGKESREHVHAMRRRVAIIHQEIYLLRQGLEVPTLAVDANASVACGYGVNKTEFRRRYGF</sequence>
<evidence type="ECO:0000313" key="2">
    <source>
        <dbReference type="Proteomes" id="UP001385951"/>
    </source>
</evidence>
<accession>A0AAW0G2L8</accession>
<evidence type="ECO:0000313" key="1">
    <source>
        <dbReference type="EMBL" id="KAK7683802.1"/>
    </source>
</evidence>
<protein>
    <submittedName>
        <fullName evidence="1">Uncharacterized protein</fullName>
    </submittedName>
</protein>
<proteinExistence type="predicted"/>
<gene>
    <name evidence="1" type="ORF">QCA50_013178</name>
</gene>
<organism evidence="1 2">
    <name type="scientific">Cerrena zonata</name>
    <dbReference type="NCBI Taxonomy" id="2478898"/>
    <lineage>
        <taxon>Eukaryota</taxon>
        <taxon>Fungi</taxon>
        <taxon>Dikarya</taxon>
        <taxon>Basidiomycota</taxon>
        <taxon>Agaricomycotina</taxon>
        <taxon>Agaricomycetes</taxon>
        <taxon>Polyporales</taxon>
        <taxon>Cerrenaceae</taxon>
        <taxon>Cerrena</taxon>
    </lineage>
</organism>
<name>A0AAW0G2L8_9APHY</name>
<keyword evidence="2" id="KW-1185">Reference proteome</keyword>
<dbReference type="Proteomes" id="UP001385951">
    <property type="component" value="Unassembled WGS sequence"/>
</dbReference>
<comment type="caution">
    <text evidence="1">The sequence shown here is derived from an EMBL/GenBank/DDBJ whole genome shotgun (WGS) entry which is preliminary data.</text>
</comment>
<dbReference type="EMBL" id="JASBNA010000029">
    <property type="protein sequence ID" value="KAK7683802.1"/>
    <property type="molecule type" value="Genomic_DNA"/>
</dbReference>
<reference evidence="1 2" key="1">
    <citation type="submission" date="2022-09" db="EMBL/GenBank/DDBJ databases">
        <authorList>
            <person name="Palmer J.M."/>
        </authorList>
    </citation>
    <scope>NUCLEOTIDE SEQUENCE [LARGE SCALE GENOMIC DNA]</scope>
    <source>
        <strain evidence="1 2">DSM 7382</strain>
    </source>
</reference>
<dbReference type="AlphaFoldDB" id="A0AAW0G2L8"/>